<gene>
    <name evidence="1" type="ORF">EUAN_06210</name>
</gene>
<accession>A0A1S1V9N5</accession>
<dbReference type="InterPro" id="IPR021377">
    <property type="entry name" value="DUF3006"/>
</dbReference>
<reference evidence="1 2" key="1">
    <citation type="submission" date="2016-09" db="EMBL/GenBank/DDBJ databases">
        <title>Genome sequence of Eubacterium angustum.</title>
        <authorList>
            <person name="Poehlein A."/>
            <person name="Daniel R."/>
        </authorList>
    </citation>
    <scope>NUCLEOTIDE SEQUENCE [LARGE SCALE GENOMIC DNA]</scope>
    <source>
        <strain evidence="1 2">DSM 1989</strain>
    </source>
</reference>
<dbReference type="RefSeq" id="WP_071061583.1">
    <property type="nucleotide sequence ID" value="NZ_MKIE01000002.1"/>
</dbReference>
<proteinExistence type="predicted"/>
<dbReference type="AlphaFoldDB" id="A0A1S1V9N5"/>
<dbReference type="EMBL" id="MKIE01000002">
    <property type="protein sequence ID" value="OHW62837.1"/>
    <property type="molecule type" value="Genomic_DNA"/>
</dbReference>
<dbReference type="STRING" id="39480.EUAN_06210"/>
<dbReference type="Pfam" id="PF11213">
    <property type="entry name" value="DUF3006"/>
    <property type="match status" value="1"/>
</dbReference>
<evidence type="ECO:0008006" key="3">
    <source>
        <dbReference type="Google" id="ProtNLM"/>
    </source>
</evidence>
<protein>
    <recommendedName>
        <fullName evidence="3">DUF3006 domain-containing protein</fullName>
    </recommendedName>
</protein>
<evidence type="ECO:0000313" key="2">
    <source>
        <dbReference type="Proteomes" id="UP000180254"/>
    </source>
</evidence>
<dbReference type="Proteomes" id="UP000180254">
    <property type="component" value="Unassembled WGS sequence"/>
</dbReference>
<keyword evidence="2" id="KW-1185">Reference proteome</keyword>
<name>A0A1S1V9N5_9FIRM</name>
<comment type="caution">
    <text evidence="1">The sequence shown here is derived from an EMBL/GenBank/DDBJ whole genome shotgun (WGS) entry which is preliminary data.</text>
</comment>
<organism evidence="1 2">
    <name type="scientific">Andreesenia angusta</name>
    <dbReference type="NCBI Taxonomy" id="39480"/>
    <lineage>
        <taxon>Bacteria</taxon>
        <taxon>Bacillati</taxon>
        <taxon>Bacillota</taxon>
        <taxon>Tissierellia</taxon>
        <taxon>Tissierellales</taxon>
        <taxon>Gottschalkiaceae</taxon>
        <taxon>Andreesenia</taxon>
    </lineage>
</organism>
<sequence length="68" mass="7462">MRGIVDRLEGNVAVVELESGEMAEIEIQGLTVSEGDVVHLEDGSIVVDHEATAKRKKQIEDLFNSLLE</sequence>
<evidence type="ECO:0000313" key="1">
    <source>
        <dbReference type="EMBL" id="OHW62837.1"/>
    </source>
</evidence>